<organism evidence="1">
    <name type="scientific">marine metagenome</name>
    <dbReference type="NCBI Taxonomy" id="408172"/>
    <lineage>
        <taxon>unclassified sequences</taxon>
        <taxon>metagenomes</taxon>
        <taxon>ecological metagenomes</taxon>
    </lineage>
</organism>
<protein>
    <submittedName>
        <fullName evidence="1">Uncharacterized protein</fullName>
    </submittedName>
</protein>
<name>A0A382Z491_9ZZZZ</name>
<gene>
    <name evidence="1" type="ORF">METZ01_LOCUS443171</name>
</gene>
<reference evidence="1" key="1">
    <citation type="submission" date="2018-05" db="EMBL/GenBank/DDBJ databases">
        <authorList>
            <person name="Lanie J.A."/>
            <person name="Ng W.-L."/>
            <person name="Kazmierczak K.M."/>
            <person name="Andrzejewski T.M."/>
            <person name="Davidsen T.M."/>
            <person name="Wayne K.J."/>
            <person name="Tettelin H."/>
            <person name="Glass J.I."/>
            <person name="Rusch D."/>
            <person name="Podicherti R."/>
            <person name="Tsui H.-C.T."/>
            <person name="Winkler M.E."/>
        </authorList>
    </citation>
    <scope>NUCLEOTIDE SEQUENCE</scope>
</reference>
<proteinExistence type="predicted"/>
<accession>A0A382Z491</accession>
<dbReference type="AlphaFoldDB" id="A0A382Z491"/>
<feature type="non-terminal residue" evidence="1">
    <location>
        <position position="36"/>
    </location>
</feature>
<dbReference type="EMBL" id="UINC01180894">
    <property type="protein sequence ID" value="SVD90317.1"/>
    <property type="molecule type" value="Genomic_DNA"/>
</dbReference>
<sequence length="36" mass="4052">MATTYTYTKELDCCDGLEVQVKRTILRTLDESIPSG</sequence>
<evidence type="ECO:0000313" key="1">
    <source>
        <dbReference type="EMBL" id="SVD90317.1"/>
    </source>
</evidence>